<keyword evidence="2" id="KW-1185">Reference proteome</keyword>
<dbReference type="RefSeq" id="WP_345475764.1">
    <property type="nucleotide sequence ID" value="NZ_BAABHF010000078.1"/>
</dbReference>
<proteinExistence type="predicted"/>
<dbReference type="Gene3D" id="3.20.20.80">
    <property type="entry name" value="Glycosidases"/>
    <property type="match status" value="1"/>
</dbReference>
<protein>
    <submittedName>
        <fullName evidence="1">Uncharacterized protein</fullName>
    </submittedName>
</protein>
<name>A0ABP8R9Y5_9ACTN</name>
<dbReference type="EMBL" id="BAABHF010000078">
    <property type="protein sequence ID" value="GAA4521812.1"/>
    <property type="molecule type" value="Genomic_DNA"/>
</dbReference>
<gene>
    <name evidence="1" type="ORF">GCM10023191_100550</name>
</gene>
<reference evidence="2" key="1">
    <citation type="journal article" date="2019" name="Int. J. Syst. Evol. Microbiol.">
        <title>The Global Catalogue of Microorganisms (GCM) 10K type strain sequencing project: providing services to taxonomists for standard genome sequencing and annotation.</title>
        <authorList>
            <consortium name="The Broad Institute Genomics Platform"/>
            <consortium name="The Broad Institute Genome Sequencing Center for Infectious Disease"/>
            <person name="Wu L."/>
            <person name="Ma J."/>
        </authorList>
    </citation>
    <scope>NUCLEOTIDE SEQUENCE [LARGE SCALE GENOMIC DNA]</scope>
    <source>
        <strain evidence="2">JCM 17933</strain>
    </source>
</reference>
<evidence type="ECO:0000313" key="1">
    <source>
        <dbReference type="EMBL" id="GAA4521812.1"/>
    </source>
</evidence>
<accession>A0ABP8R9Y5</accession>
<evidence type="ECO:0000313" key="2">
    <source>
        <dbReference type="Proteomes" id="UP001500503"/>
    </source>
</evidence>
<dbReference type="InterPro" id="IPR017853">
    <property type="entry name" value="GH"/>
</dbReference>
<dbReference type="SUPFAM" id="SSF51445">
    <property type="entry name" value="(Trans)glycosidases"/>
    <property type="match status" value="1"/>
</dbReference>
<dbReference type="Proteomes" id="UP001500503">
    <property type="component" value="Unassembled WGS sequence"/>
</dbReference>
<sequence>MTASAGLLFGIYPGGATGDDTGGLARGPADDPERIRAAIGKLRPGGRPFLVRGYVSFVDSDDTREITEAPDGVERYAGDGRVLDLVAQYQSHRGDVAGYTGFIRRLVRDHGRSTATLQITEEPNVAGNPTLDGYYPKVRDALVEGVLAADDEARRQGFDHLRIGFNTTPLFGPGEGFITALTERGGKEFTAALGYVGLDFFPDVFRPVPPKGLHDAVTGLLRLHRTERLTPAGIDPAVPLHITENGWPTFGDRTPERQAEVLEATVTAIAGCRSELAIGAYTHFALRDADSDAPGLFHHFGLLTDDYRPKPAFTTYQALIERFGR</sequence>
<organism evidence="1 2">
    <name type="scientific">Actinoallomurus oryzae</name>
    <dbReference type="NCBI Taxonomy" id="502180"/>
    <lineage>
        <taxon>Bacteria</taxon>
        <taxon>Bacillati</taxon>
        <taxon>Actinomycetota</taxon>
        <taxon>Actinomycetes</taxon>
        <taxon>Streptosporangiales</taxon>
        <taxon>Thermomonosporaceae</taxon>
        <taxon>Actinoallomurus</taxon>
    </lineage>
</organism>
<comment type="caution">
    <text evidence="1">The sequence shown here is derived from an EMBL/GenBank/DDBJ whole genome shotgun (WGS) entry which is preliminary data.</text>
</comment>